<dbReference type="Gene3D" id="2.40.400.10">
    <property type="entry name" value="Acetoacetate decarboxylase-like"/>
    <property type="match status" value="1"/>
</dbReference>
<dbReference type="InterPro" id="IPR018644">
    <property type="entry name" value="DUF2071"/>
</dbReference>
<evidence type="ECO:0000313" key="1">
    <source>
        <dbReference type="EMBL" id="RWR06253.1"/>
    </source>
</evidence>
<comment type="caution">
    <text evidence="1">The sequence shown here is derived from an EMBL/GenBank/DDBJ whole genome shotgun (WGS) entry which is preliminary data.</text>
</comment>
<dbReference type="EMBL" id="QYTU02000037">
    <property type="protein sequence ID" value="RWR06253.1"/>
    <property type="molecule type" value="Genomic_DNA"/>
</dbReference>
<reference evidence="1" key="1">
    <citation type="submission" date="2018-12" db="EMBL/GenBank/DDBJ databases">
        <authorList>
            <person name="Sun L."/>
            <person name="Chen Z."/>
        </authorList>
    </citation>
    <scope>NUCLEOTIDE SEQUENCE [LARGE SCALE GENOMIC DNA]</scope>
    <source>
        <strain evidence="1">DSM 16012</strain>
    </source>
</reference>
<dbReference type="InterPro" id="IPR023375">
    <property type="entry name" value="ADC_dom_sf"/>
</dbReference>
<gene>
    <name evidence="1" type="ORF">D4N35_014485</name>
</gene>
<dbReference type="Proteomes" id="UP000273811">
    <property type="component" value="Unassembled WGS sequence"/>
</dbReference>
<dbReference type="PANTHER" id="PTHR39186">
    <property type="entry name" value="DUF2071 FAMILY PROTEIN"/>
    <property type="match status" value="1"/>
</dbReference>
<accession>A0A443IM64</accession>
<dbReference type="RefSeq" id="WP_120074937.1">
    <property type="nucleotide sequence ID" value="NZ_CP126113.1"/>
</dbReference>
<organism evidence="1 2">
    <name type="scientific">Siminovitchia fortis</name>
    <dbReference type="NCBI Taxonomy" id="254758"/>
    <lineage>
        <taxon>Bacteria</taxon>
        <taxon>Bacillati</taxon>
        <taxon>Bacillota</taxon>
        <taxon>Bacilli</taxon>
        <taxon>Bacillales</taxon>
        <taxon>Bacillaceae</taxon>
        <taxon>Siminovitchia</taxon>
    </lineage>
</organism>
<proteinExistence type="predicted"/>
<name>A0A443IM64_9BACI</name>
<dbReference type="Pfam" id="PF09844">
    <property type="entry name" value="DUF2071"/>
    <property type="match status" value="1"/>
</dbReference>
<protein>
    <submittedName>
        <fullName evidence="1">DUF2071 domain-containing protein</fullName>
    </submittedName>
</protein>
<evidence type="ECO:0000313" key="2">
    <source>
        <dbReference type="Proteomes" id="UP000273811"/>
    </source>
</evidence>
<dbReference type="PANTHER" id="PTHR39186:SF1">
    <property type="entry name" value="DUF2071 DOMAIN-CONTAINING PROTEIN"/>
    <property type="match status" value="1"/>
</dbReference>
<dbReference type="OrthoDB" id="150993at2"/>
<sequence>MDIYNKSAHRPLPLPPNNWIMRQTWRDVLFLHWPIQPEQLRPFIPSLLEIDTYDGAAWIGIVAFRMEGIYFRGLSFFSVVAPFSEVNVRTYVKYKGKPGVFFISLDVNDWASLNIAKRWYRLPYHSADISIRRKGSTISYESVRKNRPVRFEGCCTPKQEDFFAANGTLEHFLTEKYCFYTAGNKADVFHGDIHHPPWPLQRAEFQTERNTLFSPLNLDISGEAPIVHFSKGADSLMWNVKKLKKL</sequence>
<dbReference type="AlphaFoldDB" id="A0A443IM64"/>
<keyword evidence="2" id="KW-1185">Reference proteome</keyword>
<dbReference type="SUPFAM" id="SSF160104">
    <property type="entry name" value="Acetoacetate decarboxylase-like"/>
    <property type="match status" value="1"/>
</dbReference>